<dbReference type="STRING" id="1300342.I596_1752"/>
<dbReference type="RefSeq" id="WP_067646226.1">
    <property type="nucleotide sequence ID" value="NZ_CP015249.1"/>
</dbReference>
<dbReference type="KEGG" id="dko:I596_1752"/>
<dbReference type="GO" id="GO:0008233">
    <property type="term" value="F:peptidase activity"/>
    <property type="evidence" value="ECO:0007669"/>
    <property type="project" value="UniProtKB-KW"/>
</dbReference>
<dbReference type="Pfam" id="PF06037">
    <property type="entry name" value="DUF922"/>
    <property type="match status" value="1"/>
</dbReference>
<keyword evidence="2" id="KW-1185">Reference proteome</keyword>
<evidence type="ECO:0000313" key="2">
    <source>
        <dbReference type="Proteomes" id="UP000076830"/>
    </source>
</evidence>
<accession>A0A167GV35</accession>
<proteinExistence type="predicted"/>
<protein>
    <submittedName>
        <fullName evidence="1">Secreted Zn-dependent protease</fullName>
    </submittedName>
</protein>
<dbReference type="InterPro" id="IPR010321">
    <property type="entry name" value="DUF922"/>
</dbReference>
<sequence>MLAVSIGVASTPSLAEVRHTRQTTYYDVTGTTARALRDQIEQLRPRGDDGGRYDAYTRWRLEWRYMYRETRDACRLASFKVTLRTTIHLPRWQAPPGAAADLEARWNAYVDALDRHEQQHEAIAVEAAETIEREVSAIDRTPDCATLEARVNARAEALMEDYKARQRDFDVQTAHGRNEGVQRP</sequence>
<name>A0A167GV35_9GAMM</name>
<dbReference type="GO" id="GO:0006508">
    <property type="term" value="P:proteolysis"/>
    <property type="evidence" value="ECO:0007669"/>
    <property type="project" value="UniProtKB-KW"/>
</dbReference>
<keyword evidence="1" id="KW-0378">Hydrolase</keyword>
<keyword evidence="1" id="KW-0645">Protease</keyword>
<dbReference type="EMBL" id="CP015249">
    <property type="protein sequence ID" value="ANB17776.1"/>
    <property type="molecule type" value="Genomic_DNA"/>
</dbReference>
<gene>
    <name evidence="1" type="ORF">I596_1752</name>
</gene>
<organism evidence="1 2">
    <name type="scientific">Dokdonella koreensis DS-123</name>
    <dbReference type="NCBI Taxonomy" id="1300342"/>
    <lineage>
        <taxon>Bacteria</taxon>
        <taxon>Pseudomonadati</taxon>
        <taxon>Pseudomonadota</taxon>
        <taxon>Gammaproteobacteria</taxon>
        <taxon>Lysobacterales</taxon>
        <taxon>Rhodanobacteraceae</taxon>
        <taxon>Dokdonella</taxon>
    </lineage>
</organism>
<dbReference type="AlphaFoldDB" id="A0A167GV35"/>
<dbReference type="Proteomes" id="UP000076830">
    <property type="component" value="Chromosome"/>
</dbReference>
<reference evidence="1 2" key="1">
    <citation type="submission" date="2016-04" db="EMBL/GenBank/DDBJ databases">
        <title>Complete genome sequence of Dokdonella koreensis DS-123T.</title>
        <authorList>
            <person name="Kim J.F."/>
            <person name="Lee H."/>
            <person name="Kwak M.-J."/>
        </authorList>
    </citation>
    <scope>NUCLEOTIDE SEQUENCE [LARGE SCALE GENOMIC DNA]</scope>
    <source>
        <strain evidence="1 2">DS-123</strain>
    </source>
</reference>
<evidence type="ECO:0000313" key="1">
    <source>
        <dbReference type="EMBL" id="ANB17776.1"/>
    </source>
</evidence>